<gene>
    <name evidence="1" type="ORF">OS493_038297</name>
</gene>
<dbReference type="AlphaFoldDB" id="A0A9W9Z5Z5"/>
<dbReference type="Proteomes" id="UP001163046">
    <property type="component" value="Unassembled WGS sequence"/>
</dbReference>
<protein>
    <submittedName>
        <fullName evidence="1">Uncharacterized protein</fullName>
    </submittedName>
</protein>
<dbReference type="InterPro" id="IPR027417">
    <property type="entry name" value="P-loop_NTPase"/>
</dbReference>
<sequence length="169" mass="18635">MVTVSRAAADRVNGVVLNNVFTRSSAITDIPCDSGTNTFQVYQGMQVMITQNRDKKVGVINGQAATVINAKNRTVQLKLSNGHTVFTHPITYVDQQGQRSTTYPFTPSYAMTICKSQGATLEKLLLWLDCTFIPRGTSYVGLSRVPRKEDISFSTPMSPQQLQPVDMTI</sequence>
<keyword evidence="2" id="KW-1185">Reference proteome</keyword>
<evidence type="ECO:0000313" key="2">
    <source>
        <dbReference type="Proteomes" id="UP001163046"/>
    </source>
</evidence>
<proteinExistence type="predicted"/>
<name>A0A9W9Z5Z5_9CNID</name>
<dbReference type="EMBL" id="MU826441">
    <property type="protein sequence ID" value="KAJ7375873.1"/>
    <property type="molecule type" value="Genomic_DNA"/>
</dbReference>
<dbReference type="OrthoDB" id="272985at2759"/>
<reference evidence="1" key="1">
    <citation type="submission" date="2023-01" db="EMBL/GenBank/DDBJ databases">
        <title>Genome assembly of the deep-sea coral Lophelia pertusa.</title>
        <authorList>
            <person name="Herrera S."/>
            <person name="Cordes E."/>
        </authorList>
    </citation>
    <scope>NUCLEOTIDE SEQUENCE</scope>
    <source>
        <strain evidence="1">USNM1676648</strain>
        <tissue evidence="1">Polyp</tissue>
    </source>
</reference>
<organism evidence="1 2">
    <name type="scientific">Desmophyllum pertusum</name>
    <dbReference type="NCBI Taxonomy" id="174260"/>
    <lineage>
        <taxon>Eukaryota</taxon>
        <taxon>Metazoa</taxon>
        <taxon>Cnidaria</taxon>
        <taxon>Anthozoa</taxon>
        <taxon>Hexacorallia</taxon>
        <taxon>Scleractinia</taxon>
        <taxon>Caryophylliina</taxon>
        <taxon>Caryophylliidae</taxon>
        <taxon>Desmophyllum</taxon>
    </lineage>
</organism>
<evidence type="ECO:0000313" key="1">
    <source>
        <dbReference type="EMBL" id="KAJ7375873.1"/>
    </source>
</evidence>
<dbReference type="SUPFAM" id="SSF52540">
    <property type="entry name" value="P-loop containing nucleoside triphosphate hydrolases"/>
    <property type="match status" value="1"/>
</dbReference>
<comment type="caution">
    <text evidence="1">The sequence shown here is derived from an EMBL/GenBank/DDBJ whole genome shotgun (WGS) entry which is preliminary data.</text>
</comment>
<accession>A0A9W9Z5Z5</accession>